<proteinExistence type="predicted"/>
<accession>A0A9P6D6U6</accession>
<evidence type="ECO:0000313" key="1">
    <source>
        <dbReference type="EMBL" id="KAF9485033.1"/>
    </source>
</evidence>
<gene>
    <name evidence="1" type="ORF">BDN70DRAFT_706006</name>
</gene>
<name>A0A9P6D6U6_9AGAR</name>
<reference evidence="1" key="1">
    <citation type="submission" date="2020-11" db="EMBL/GenBank/DDBJ databases">
        <authorList>
            <consortium name="DOE Joint Genome Institute"/>
            <person name="Ahrendt S."/>
            <person name="Riley R."/>
            <person name="Andreopoulos W."/>
            <person name="Labutti K."/>
            <person name="Pangilinan J."/>
            <person name="Ruiz-Duenas F.J."/>
            <person name="Barrasa J.M."/>
            <person name="Sanchez-Garcia M."/>
            <person name="Camarero S."/>
            <person name="Miyauchi S."/>
            <person name="Serrano A."/>
            <person name="Linde D."/>
            <person name="Babiker R."/>
            <person name="Drula E."/>
            <person name="Ayuso-Fernandez I."/>
            <person name="Pacheco R."/>
            <person name="Padilla G."/>
            <person name="Ferreira P."/>
            <person name="Barriuso J."/>
            <person name="Kellner H."/>
            <person name="Castanera R."/>
            <person name="Alfaro M."/>
            <person name="Ramirez L."/>
            <person name="Pisabarro A.G."/>
            <person name="Kuo A."/>
            <person name="Tritt A."/>
            <person name="Lipzen A."/>
            <person name="He G."/>
            <person name="Yan M."/>
            <person name="Ng V."/>
            <person name="Cullen D."/>
            <person name="Martin F."/>
            <person name="Rosso M.-N."/>
            <person name="Henrissat B."/>
            <person name="Hibbett D."/>
            <person name="Martinez A.T."/>
            <person name="Grigoriev I.V."/>
        </authorList>
    </citation>
    <scope>NUCLEOTIDE SEQUENCE</scope>
    <source>
        <strain evidence="1">CIRM-BRFM 674</strain>
    </source>
</reference>
<sequence>MRRTTPLRRTYGLSRKYETLSSKDVVACAPAGAGKTLLFWMHFINPTNVCFVCRFGFEKHPEERGNVLCYGACSGLDFIHRMCQNCKEEVFERDFMNI</sequence>
<comment type="caution">
    <text evidence="1">The sequence shown here is derived from an EMBL/GenBank/DDBJ whole genome shotgun (WGS) entry which is preliminary data.</text>
</comment>
<dbReference type="Proteomes" id="UP000807469">
    <property type="component" value="Unassembled WGS sequence"/>
</dbReference>
<evidence type="ECO:0000313" key="2">
    <source>
        <dbReference type="Proteomes" id="UP000807469"/>
    </source>
</evidence>
<keyword evidence="2" id="KW-1185">Reference proteome</keyword>
<protein>
    <submittedName>
        <fullName evidence="1">Uncharacterized protein</fullName>
    </submittedName>
</protein>
<organism evidence="1 2">
    <name type="scientific">Pholiota conissans</name>
    <dbReference type="NCBI Taxonomy" id="109636"/>
    <lineage>
        <taxon>Eukaryota</taxon>
        <taxon>Fungi</taxon>
        <taxon>Dikarya</taxon>
        <taxon>Basidiomycota</taxon>
        <taxon>Agaricomycotina</taxon>
        <taxon>Agaricomycetes</taxon>
        <taxon>Agaricomycetidae</taxon>
        <taxon>Agaricales</taxon>
        <taxon>Agaricineae</taxon>
        <taxon>Strophariaceae</taxon>
        <taxon>Pholiota</taxon>
    </lineage>
</organism>
<dbReference type="AlphaFoldDB" id="A0A9P6D6U6"/>
<dbReference type="EMBL" id="MU155138">
    <property type="protein sequence ID" value="KAF9485033.1"/>
    <property type="molecule type" value="Genomic_DNA"/>
</dbReference>